<dbReference type="AlphaFoldDB" id="A0A6S6PEX8"/>
<dbReference type="PROSITE" id="PS51257">
    <property type="entry name" value="PROKAR_LIPOPROTEIN"/>
    <property type="match status" value="1"/>
</dbReference>
<reference evidence="2 3" key="1">
    <citation type="submission" date="2020-07" db="EMBL/GenBank/DDBJ databases">
        <title>Complete Genome Sequence of an acetic acid bacterium, Acetobacter aceti JCM20276.</title>
        <authorList>
            <person name="Hirose Y."/>
            <person name="Mihara H."/>
        </authorList>
    </citation>
    <scope>NUCLEOTIDE SEQUENCE [LARGE SCALE GENOMIC DNA]</scope>
    <source>
        <strain evidence="2 3">JCM20276</strain>
    </source>
</reference>
<dbReference type="Proteomes" id="UP000515220">
    <property type="component" value="Chromosome"/>
</dbReference>
<dbReference type="EMBL" id="AP023326">
    <property type="protein sequence ID" value="BCI67487.1"/>
    <property type="molecule type" value="Genomic_DNA"/>
</dbReference>
<dbReference type="RefSeq" id="WP_145996000.1">
    <property type="nucleotide sequence ID" value="NZ_AP023326.1"/>
</dbReference>
<proteinExistence type="predicted"/>
<evidence type="ECO:0000313" key="2">
    <source>
        <dbReference type="EMBL" id="BCI67487.1"/>
    </source>
</evidence>
<accession>A0A6S6PEX8</accession>
<evidence type="ECO:0008006" key="4">
    <source>
        <dbReference type="Google" id="ProtNLM"/>
    </source>
</evidence>
<sequence>MKNNLKASIFYFYIVVTLSGCAQIDPLYQSSAWNAQNSNRKNLLLQVENANDLSIGRSVSDYDGSLAVDAIKRLRDGKIKNLEKIKLNDVANNQSGG</sequence>
<name>A0A6S6PEX8_ACEAC</name>
<feature type="signal peptide" evidence="1">
    <location>
        <begin position="1"/>
        <end position="22"/>
    </location>
</feature>
<evidence type="ECO:0000256" key="1">
    <source>
        <dbReference type="SAM" id="SignalP"/>
    </source>
</evidence>
<keyword evidence="1" id="KW-0732">Signal</keyword>
<organism evidence="2 3">
    <name type="scientific">Acetobacter aceti</name>
    <dbReference type="NCBI Taxonomy" id="435"/>
    <lineage>
        <taxon>Bacteria</taxon>
        <taxon>Pseudomonadati</taxon>
        <taxon>Pseudomonadota</taxon>
        <taxon>Alphaproteobacteria</taxon>
        <taxon>Acetobacterales</taxon>
        <taxon>Acetobacteraceae</taxon>
        <taxon>Acetobacter</taxon>
        <taxon>Acetobacter subgen. Acetobacter</taxon>
    </lineage>
</organism>
<gene>
    <name evidence="2" type="ORF">AAJCM20276_21110</name>
</gene>
<protein>
    <recommendedName>
        <fullName evidence="4">Lipoprotein</fullName>
    </recommendedName>
</protein>
<feature type="chain" id="PRO_5028402339" description="Lipoprotein" evidence="1">
    <location>
        <begin position="23"/>
        <end position="97"/>
    </location>
</feature>
<evidence type="ECO:0000313" key="3">
    <source>
        <dbReference type="Proteomes" id="UP000515220"/>
    </source>
</evidence>